<evidence type="ECO:0000313" key="2">
    <source>
        <dbReference type="EMBL" id="KPL80121.1"/>
    </source>
</evidence>
<dbReference type="SUPFAM" id="SSF101386">
    <property type="entry name" value="all-alpha NTP pyrophosphatases"/>
    <property type="match status" value="1"/>
</dbReference>
<evidence type="ECO:0000313" key="3">
    <source>
        <dbReference type="Proteomes" id="UP000050417"/>
    </source>
</evidence>
<protein>
    <recommendedName>
        <fullName evidence="1">NTP pyrophosphohydrolase MazG-like domain-containing protein</fullName>
    </recommendedName>
</protein>
<sequence>MQTNHTITEIVRQYYQFRGLTEPDANQAFLFLVSEVGELSDAFVENQGQWIRNNPDRERDVQAEIGDVLMMLTVFAASQGFDPLEAMLAKMARKGFAPVEEK</sequence>
<name>A0A0P6YDN3_9CHLR</name>
<reference evidence="2 3" key="1">
    <citation type="submission" date="2015-07" db="EMBL/GenBank/DDBJ databases">
        <title>Genome sequence of Ornatilinea apprima DSM 23815.</title>
        <authorList>
            <person name="Hemp J."/>
            <person name="Ward L.M."/>
            <person name="Pace L.A."/>
            <person name="Fischer W.W."/>
        </authorList>
    </citation>
    <scope>NUCLEOTIDE SEQUENCE [LARGE SCALE GENOMIC DNA]</scope>
    <source>
        <strain evidence="2 3">P3M-1</strain>
    </source>
</reference>
<accession>A0A0P6YDN3</accession>
<organism evidence="2 3">
    <name type="scientific">Ornatilinea apprima</name>
    <dbReference type="NCBI Taxonomy" id="1134406"/>
    <lineage>
        <taxon>Bacteria</taxon>
        <taxon>Bacillati</taxon>
        <taxon>Chloroflexota</taxon>
        <taxon>Anaerolineae</taxon>
        <taxon>Anaerolineales</taxon>
        <taxon>Anaerolineaceae</taxon>
        <taxon>Ornatilinea</taxon>
    </lineage>
</organism>
<dbReference type="Proteomes" id="UP000050417">
    <property type="component" value="Unassembled WGS sequence"/>
</dbReference>
<dbReference type="AlphaFoldDB" id="A0A0P6YDN3"/>
<feature type="domain" description="NTP pyrophosphohydrolase MazG-like" evidence="1">
    <location>
        <begin position="30"/>
        <end position="91"/>
    </location>
</feature>
<gene>
    <name evidence="2" type="ORF">ADN00_01800</name>
</gene>
<proteinExistence type="predicted"/>
<dbReference type="RefSeq" id="WP_075061251.1">
    <property type="nucleotide sequence ID" value="NZ_LGCL01000006.1"/>
</dbReference>
<dbReference type="InterPro" id="IPR004518">
    <property type="entry name" value="MazG-like_dom"/>
</dbReference>
<dbReference type="EMBL" id="LGCL01000006">
    <property type="protein sequence ID" value="KPL80121.1"/>
    <property type="molecule type" value="Genomic_DNA"/>
</dbReference>
<comment type="caution">
    <text evidence="2">The sequence shown here is derived from an EMBL/GenBank/DDBJ whole genome shotgun (WGS) entry which is preliminary data.</text>
</comment>
<dbReference type="Gene3D" id="1.10.287.1080">
    <property type="entry name" value="MazG-like"/>
    <property type="match status" value="1"/>
</dbReference>
<dbReference type="Pfam" id="PF03819">
    <property type="entry name" value="MazG"/>
    <property type="match status" value="1"/>
</dbReference>
<evidence type="ECO:0000259" key="1">
    <source>
        <dbReference type="Pfam" id="PF03819"/>
    </source>
</evidence>
<keyword evidence="3" id="KW-1185">Reference proteome</keyword>